<dbReference type="AlphaFoldDB" id="A0A428MRY1"/>
<feature type="non-terminal residue" evidence="3">
    <location>
        <position position="1"/>
    </location>
</feature>
<organism evidence="3 4">
    <name type="scientific">Salibacterium salarium</name>
    <dbReference type="NCBI Taxonomy" id="284579"/>
    <lineage>
        <taxon>Bacteria</taxon>
        <taxon>Bacillati</taxon>
        <taxon>Bacillota</taxon>
        <taxon>Bacilli</taxon>
        <taxon>Bacillales</taxon>
        <taxon>Bacillaceae</taxon>
    </lineage>
</organism>
<dbReference type="EMBL" id="RBVX01000136">
    <property type="protein sequence ID" value="RSL28840.1"/>
    <property type="molecule type" value="Genomic_DNA"/>
</dbReference>
<name>A0A428MRY1_9BACI</name>
<proteinExistence type="predicted"/>
<sequence>IIDAEEDTFPVNDTLTREELAVWIVRSMELEEAAKHADIYDLPFEDADDITEEYAGYAALAYAEDILQGSDNHFNPDDEVTLAHLAVTCFRLAEKQAN</sequence>
<dbReference type="PROSITE" id="PS51272">
    <property type="entry name" value="SLH"/>
    <property type="match status" value="1"/>
</dbReference>
<evidence type="ECO:0000313" key="3">
    <source>
        <dbReference type="EMBL" id="RSL28840.1"/>
    </source>
</evidence>
<evidence type="ECO:0000313" key="4">
    <source>
        <dbReference type="Proteomes" id="UP000275076"/>
    </source>
</evidence>
<gene>
    <name evidence="3" type="ORF">D7Z54_34350</name>
</gene>
<evidence type="ECO:0000259" key="2">
    <source>
        <dbReference type="PROSITE" id="PS51272"/>
    </source>
</evidence>
<comment type="caution">
    <text evidence="3">The sequence shown here is derived from an EMBL/GenBank/DDBJ whole genome shotgun (WGS) entry which is preliminary data.</text>
</comment>
<protein>
    <recommendedName>
        <fullName evidence="2">SLH domain-containing protein</fullName>
    </recommendedName>
</protein>
<dbReference type="RefSeq" id="WP_185819969.1">
    <property type="nucleotide sequence ID" value="NZ_RBVX01000136.1"/>
</dbReference>
<dbReference type="Proteomes" id="UP000275076">
    <property type="component" value="Unassembled WGS sequence"/>
</dbReference>
<dbReference type="Pfam" id="PF00395">
    <property type="entry name" value="SLH"/>
    <property type="match status" value="1"/>
</dbReference>
<dbReference type="InterPro" id="IPR001119">
    <property type="entry name" value="SLH_dom"/>
</dbReference>
<accession>A0A428MRY1</accession>
<keyword evidence="4" id="KW-1185">Reference proteome</keyword>
<evidence type="ECO:0000256" key="1">
    <source>
        <dbReference type="ARBA" id="ARBA00022729"/>
    </source>
</evidence>
<keyword evidence="1" id="KW-0732">Signal</keyword>
<feature type="domain" description="SLH" evidence="2">
    <location>
        <begin position="41"/>
        <end position="98"/>
    </location>
</feature>
<reference evidence="3 4" key="1">
    <citation type="submission" date="2018-10" db="EMBL/GenBank/DDBJ databases">
        <title>Draft genome sequence of Bacillus salarius IM0101, isolated from a hypersaline soil in Inner Mongolia, China.</title>
        <authorList>
            <person name="Yamprayoonswat W."/>
            <person name="Boonvisut S."/>
            <person name="Jumpathong W."/>
            <person name="Sittihan S."/>
            <person name="Ruangsuj P."/>
            <person name="Wanthongcharoen S."/>
            <person name="Thongpramul N."/>
            <person name="Pimmason S."/>
            <person name="Yu B."/>
            <person name="Yasawong M."/>
        </authorList>
    </citation>
    <scope>NUCLEOTIDE SEQUENCE [LARGE SCALE GENOMIC DNA]</scope>
    <source>
        <strain evidence="3 4">IM0101</strain>
    </source>
</reference>